<keyword evidence="6" id="KW-1185">Reference proteome</keyword>
<comment type="caution">
    <text evidence="5">The sequence shown here is derived from an EMBL/GenBank/DDBJ whole genome shotgun (WGS) entry which is preliminary data.</text>
</comment>
<protein>
    <recommendedName>
        <fullName evidence="3">Pseudouridine synthase</fullName>
        <ecNumber evidence="3">5.4.99.-</ecNumber>
    </recommendedName>
</protein>
<dbReference type="RefSeq" id="WP_349245526.1">
    <property type="nucleotide sequence ID" value="NZ_JASCXX010000016.1"/>
</dbReference>
<keyword evidence="3 5" id="KW-0413">Isomerase</keyword>
<dbReference type="PANTHER" id="PTHR21600">
    <property type="entry name" value="MITOCHONDRIAL RNA PSEUDOURIDINE SYNTHASE"/>
    <property type="match status" value="1"/>
</dbReference>
<feature type="active site" evidence="2">
    <location>
        <position position="53"/>
    </location>
</feature>
<dbReference type="GO" id="GO:0000455">
    <property type="term" value="P:enzyme-directed rRNA pseudouridine synthesis"/>
    <property type="evidence" value="ECO:0007669"/>
    <property type="project" value="TreeGrafter"/>
</dbReference>
<evidence type="ECO:0000313" key="6">
    <source>
        <dbReference type="Proteomes" id="UP001431776"/>
    </source>
</evidence>
<accession>A0AAW6U0J5</accession>
<dbReference type="EMBL" id="JASCXX010000016">
    <property type="protein sequence ID" value="MDI6450117.1"/>
    <property type="molecule type" value="Genomic_DNA"/>
</dbReference>
<dbReference type="PROSITE" id="PS01129">
    <property type="entry name" value="PSI_RLU"/>
    <property type="match status" value="1"/>
</dbReference>
<dbReference type="Pfam" id="PF00849">
    <property type="entry name" value="PseudoU_synth_2"/>
    <property type="match status" value="1"/>
</dbReference>
<dbReference type="NCBIfam" id="TIGR00005">
    <property type="entry name" value="rluA_subfam"/>
    <property type="match status" value="1"/>
</dbReference>
<comment type="function">
    <text evidence="3">Responsible for synthesis of pseudouridine from uracil.</text>
</comment>
<evidence type="ECO:0000256" key="3">
    <source>
        <dbReference type="RuleBase" id="RU362028"/>
    </source>
</evidence>
<dbReference type="InterPro" id="IPR050188">
    <property type="entry name" value="RluA_PseudoU_synthase"/>
</dbReference>
<name>A0AAW6U0J5_9BACT</name>
<evidence type="ECO:0000256" key="2">
    <source>
        <dbReference type="PIRSR" id="PIRSR606225-1"/>
    </source>
</evidence>
<evidence type="ECO:0000256" key="1">
    <source>
        <dbReference type="ARBA" id="ARBA00010876"/>
    </source>
</evidence>
<evidence type="ECO:0000259" key="4">
    <source>
        <dbReference type="Pfam" id="PF00849"/>
    </source>
</evidence>
<dbReference type="InterPro" id="IPR006225">
    <property type="entry name" value="PsdUridine_synth_RluC/D"/>
</dbReference>
<feature type="domain" description="Pseudouridine synthase RsuA/RluA-like" evidence="4">
    <location>
        <begin position="12"/>
        <end position="155"/>
    </location>
</feature>
<dbReference type="InterPro" id="IPR020103">
    <property type="entry name" value="PsdUridine_synth_cat_dom_sf"/>
</dbReference>
<dbReference type="Gene3D" id="3.30.2350.10">
    <property type="entry name" value="Pseudouridine synthase"/>
    <property type="match status" value="1"/>
</dbReference>
<dbReference type="GO" id="GO:0003723">
    <property type="term" value="F:RNA binding"/>
    <property type="evidence" value="ECO:0007669"/>
    <property type="project" value="InterPro"/>
</dbReference>
<dbReference type="Proteomes" id="UP001431776">
    <property type="component" value="Unassembled WGS sequence"/>
</dbReference>
<comment type="catalytic activity">
    <reaction evidence="3">
        <text>a uridine in RNA = a pseudouridine in RNA</text>
        <dbReference type="Rhea" id="RHEA:48348"/>
        <dbReference type="Rhea" id="RHEA-COMP:12068"/>
        <dbReference type="Rhea" id="RHEA-COMP:12069"/>
        <dbReference type="ChEBI" id="CHEBI:65314"/>
        <dbReference type="ChEBI" id="CHEBI:65315"/>
    </reaction>
</comment>
<dbReference type="EC" id="5.4.99.-" evidence="3"/>
<dbReference type="GO" id="GO:0140098">
    <property type="term" value="F:catalytic activity, acting on RNA"/>
    <property type="evidence" value="ECO:0007669"/>
    <property type="project" value="UniProtKB-ARBA"/>
</dbReference>
<dbReference type="InterPro" id="IPR006224">
    <property type="entry name" value="PsdUridine_synth_RluA-like_CS"/>
</dbReference>
<sequence>MTIPILYEDDDILAVSKPEALAAIPERRGQGGSLVEVLCEQRGERLYIVHRIDKETSGLIVFARHAEAHRRLNRQFETREVEKTYLALAHGVIAEDTGSIDSPLRQFGSGRVAVDPERGKPSTTEFCVVKRFGSHTLVEARPRTGRRHQIRVHLYHLGHPIAGDPLYGDEATRRGFTRMMLHAWRLELTLPSGRRLAIEAPIPESFEAALDTLRRASG</sequence>
<dbReference type="CDD" id="cd02869">
    <property type="entry name" value="PseudoU_synth_RluA_like"/>
    <property type="match status" value="1"/>
</dbReference>
<dbReference type="SUPFAM" id="SSF55120">
    <property type="entry name" value="Pseudouridine synthase"/>
    <property type="match status" value="1"/>
</dbReference>
<organism evidence="5 6">
    <name type="scientific">Anaerobaca lacustris</name>
    <dbReference type="NCBI Taxonomy" id="3044600"/>
    <lineage>
        <taxon>Bacteria</taxon>
        <taxon>Pseudomonadati</taxon>
        <taxon>Planctomycetota</taxon>
        <taxon>Phycisphaerae</taxon>
        <taxon>Sedimentisphaerales</taxon>
        <taxon>Anaerobacaceae</taxon>
        <taxon>Anaerobaca</taxon>
    </lineage>
</organism>
<comment type="similarity">
    <text evidence="1 3">Belongs to the pseudouridine synthase RluA family.</text>
</comment>
<dbReference type="AlphaFoldDB" id="A0AAW6U0J5"/>
<dbReference type="PANTHER" id="PTHR21600:SF87">
    <property type="entry name" value="RNA PSEUDOURIDYLATE SYNTHASE DOMAIN-CONTAINING PROTEIN 1"/>
    <property type="match status" value="1"/>
</dbReference>
<dbReference type="GO" id="GO:0009982">
    <property type="term" value="F:pseudouridine synthase activity"/>
    <property type="evidence" value="ECO:0007669"/>
    <property type="project" value="InterPro"/>
</dbReference>
<evidence type="ECO:0000313" key="5">
    <source>
        <dbReference type="EMBL" id="MDI6450117.1"/>
    </source>
</evidence>
<proteinExistence type="inferred from homology"/>
<reference evidence="5" key="1">
    <citation type="submission" date="2023-05" db="EMBL/GenBank/DDBJ databases">
        <title>Anaerotaeda fermentans gen. nov., sp. nov., a novel anaerobic planctomycete of the new family within the order Sedimentisphaerales isolated from Taman Peninsula, Russia.</title>
        <authorList>
            <person name="Khomyakova M.A."/>
            <person name="Merkel A.Y."/>
            <person name="Slobodkin A.I."/>
        </authorList>
    </citation>
    <scope>NUCLEOTIDE SEQUENCE</scope>
    <source>
        <strain evidence="5">M17dextr</strain>
    </source>
</reference>
<gene>
    <name evidence="5" type="ORF">QJ522_13745</name>
</gene>
<dbReference type="InterPro" id="IPR006145">
    <property type="entry name" value="PsdUridine_synth_RsuA/RluA"/>
</dbReference>